<feature type="transmembrane region" description="Helical" evidence="1">
    <location>
        <begin position="12"/>
        <end position="33"/>
    </location>
</feature>
<dbReference type="Pfam" id="PF18920">
    <property type="entry name" value="DUF5671"/>
    <property type="match status" value="1"/>
</dbReference>
<reference evidence="3 4" key="1">
    <citation type="journal article" date="2016" name="Nat. Commun.">
        <title>Thousands of microbial genomes shed light on interconnected biogeochemical processes in an aquifer system.</title>
        <authorList>
            <person name="Anantharaman K."/>
            <person name="Brown C.T."/>
            <person name="Hug L.A."/>
            <person name="Sharon I."/>
            <person name="Castelle C.J."/>
            <person name="Probst A.J."/>
            <person name="Thomas B.C."/>
            <person name="Singh A."/>
            <person name="Wilkins M.J."/>
            <person name="Karaoz U."/>
            <person name="Brodie E.L."/>
            <person name="Williams K.H."/>
            <person name="Hubbard S.S."/>
            <person name="Banfield J.F."/>
        </authorList>
    </citation>
    <scope>NUCLEOTIDE SEQUENCE [LARGE SCALE GENOMIC DNA]</scope>
</reference>
<keyword evidence="1" id="KW-0812">Transmembrane</keyword>
<evidence type="ECO:0000313" key="4">
    <source>
        <dbReference type="Proteomes" id="UP000178873"/>
    </source>
</evidence>
<proteinExistence type="predicted"/>
<feature type="transmembrane region" description="Helical" evidence="1">
    <location>
        <begin position="125"/>
        <end position="148"/>
    </location>
</feature>
<accession>A0A1G2M3I7</accession>
<dbReference type="Proteomes" id="UP000178873">
    <property type="component" value="Unassembled WGS sequence"/>
</dbReference>
<gene>
    <name evidence="3" type="ORF">A2664_03560</name>
</gene>
<protein>
    <recommendedName>
        <fullName evidence="2">DUF5671 domain-containing protein</fullName>
    </recommendedName>
</protein>
<name>A0A1G2M3I7_9BACT</name>
<dbReference type="STRING" id="1802301.A2664_03560"/>
<keyword evidence="1" id="KW-1133">Transmembrane helix</keyword>
<comment type="caution">
    <text evidence="3">The sequence shown here is derived from an EMBL/GenBank/DDBJ whole genome shotgun (WGS) entry which is preliminary data.</text>
</comment>
<dbReference type="EMBL" id="MHRF01000013">
    <property type="protein sequence ID" value="OHA17669.1"/>
    <property type="molecule type" value="Genomic_DNA"/>
</dbReference>
<evidence type="ECO:0000259" key="2">
    <source>
        <dbReference type="Pfam" id="PF18920"/>
    </source>
</evidence>
<evidence type="ECO:0000256" key="1">
    <source>
        <dbReference type="SAM" id="Phobius"/>
    </source>
</evidence>
<feature type="domain" description="DUF5671" evidence="2">
    <location>
        <begin position="10"/>
        <end position="137"/>
    </location>
</feature>
<feature type="transmembrane region" description="Helical" evidence="1">
    <location>
        <begin position="53"/>
        <end position="74"/>
    </location>
</feature>
<organism evidence="3 4">
    <name type="scientific">Candidatus Taylorbacteria bacterium RIFCSPHIGHO2_01_FULL_46_22b</name>
    <dbReference type="NCBI Taxonomy" id="1802301"/>
    <lineage>
        <taxon>Bacteria</taxon>
        <taxon>Candidatus Tayloriibacteriota</taxon>
    </lineage>
</organism>
<evidence type="ECO:0000313" key="3">
    <source>
        <dbReference type="EMBL" id="OHA17669.1"/>
    </source>
</evidence>
<dbReference type="InterPro" id="IPR043728">
    <property type="entry name" value="DUF5671"/>
</dbReference>
<feature type="transmembrane region" description="Helical" evidence="1">
    <location>
        <begin position="160"/>
        <end position="180"/>
    </location>
</feature>
<feature type="transmembrane region" description="Helical" evidence="1">
    <location>
        <begin position="94"/>
        <end position="113"/>
    </location>
</feature>
<keyword evidence="1" id="KW-0472">Membrane</keyword>
<sequence length="317" mass="35802">MNEAKLTPKDFFLHLGATIVLYVAAGALINLLFSVINYYNPDQLAGYFYVGSIAWPISMLVVLIPILYVLEWLINKDIAKTPEKANVWIRRWRVYLTLFLAVVLVGGDLIALINTYINGEITARFIYKILVVLLVGGMVGKYYFYSIYPQFKMATMARRTITWLGVVLVLTSIVLGFIAVGSPAKQRAIRFDNERVSDLSGIQWQIINQWQKKGVLPKSISELSDPISNYMVPADPETDASYGYTVKDKYTFEICADFKLPSQDNTGRGGYYGIDSSISYPAYPGKEFDTWKHEAGKACFERTIDPALYPVNPKTIY</sequence>
<dbReference type="AlphaFoldDB" id="A0A1G2M3I7"/>